<evidence type="ECO:0000313" key="2">
    <source>
        <dbReference type="Proteomes" id="UP001372338"/>
    </source>
</evidence>
<name>A0AAN9F2C1_CROPI</name>
<sequence length="174" mass="19379">MTISMEPPHTPIRYITDQAKGISIRARVNMLWHVPSIPHTFVSHGLHMILMDVMGDIIEATVKDFVGTVTAVSRVKSFVSGGQRGRVIGIELCNDHGSFDCLLLDNYIEEFLAYTNVRKDKTIIMLMKLAKPEYNRGYYFEKMTYCVSLDAMFGGGWHLANSAAECSNDVVAGG</sequence>
<reference evidence="1 2" key="1">
    <citation type="submission" date="2024-01" db="EMBL/GenBank/DDBJ databases">
        <title>The genomes of 5 underutilized Papilionoideae crops provide insights into root nodulation and disease resistanc.</title>
        <authorList>
            <person name="Yuan L."/>
        </authorList>
    </citation>
    <scope>NUCLEOTIDE SEQUENCE [LARGE SCALE GENOMIC DNA]</scope>
    <source>
        <strain evidence="1">ZHUSHIDOU_FW_LH</strain>
        <tissue evidence="1">Leaf</tissue>
    </source>
</reference>
<dbReference type="Proteomes" id="UP001372338">
    <property type="component" value="Unassembled WGS sequence"/>
</dbReference>
<proteinExistence type="predicted"/>
<gene>
    <name evidence="1" type="ORF">RIF29_20329</name>
</gene>
<comment type="caution">
    <text evidence="1">The sequence shown here is derived from an EMBL/GenBank/DDBJ whole genome shotgun (WGS) entry which is preliminary data.</text>
</comment>
<keyword evidence="2" id="KW-1185">Reference proteome</keyword>
<dbReference type="EMBL" id="JAYWIO010000004">
    <property type="protein sequence ID" value="KAK7267651.1"/>
    <property type="molecule type" value="Genomic_DNA"/>
</dbReference>
<protein>
    <submittedName>
        <fullName evidence="1">Uncharacterized protein</fullName>
    </submittedName>
</protein>
<accession>A0AAN9F2C1</accession>
<dbReference type="AlphaFoldDB" id="A0AAN9F2C1"/>
<organism evidence="1 2">
    <name type="scientific">Crotalaria pallida</name>
    <name type="common">Smooth rattlebox</name>
    <name type="synonym">Crotalaria striata</name>
    <dbReference type="NCBI Taxonomy" id="3830"/>
    <lineage>
        <taxon>Eukaryota</taxon>
        <taxon>Viridiplantae</taxon>
        <taxon>Streptophyta</taxon>
        <taxon>Embryophyta</taxon>
        <taxon>Tracheophyta</taxon>
        <taxon>Spermatophyta</taxon>
        <taxon>Magnoliopsida</taxon>
        <taxon>eudicotyledons</taxon>
        <taxon>Gunneridae</taxon>
        <taxon>Pentapetalae</taxon>
        <taxon>rosids</taxon>
        <taxon>fabids</taxon>
        <taxon>Fabales</taxon>
        <taxon>Fabaceae</taxon>
        <taxon>Papilionoideae</taxon>
        <taxon>50 kb inversion clade</taxon>
        <taxon>genistoids sensu lato</taxon>
        <taxon>core genistoids</taxon>
        <taxon>Crotalarieae</taxon>
        <taxon>Crotalaria</taxon>
    </lineage>
</organism>
<evidence type="ECO:0000313" key="1">
    <source>
        <dbReference type="EMBL" id="KAK7267651.1"/>
    </source>
</evidence>